<organism evidence="2 3">
    <name type="scientific">Arthrobacter terricola</name>
    <dbReference type="NCBI Taxonomy" id="2547396"/>
    <lineage>
        <taxon>Bacteria</taxon>
        <taxon>Bacillati</taxon>
        <taxon>Actinomycetota</taxon>
        <taxon>Actinomycetes</taxon>
        <taxon>Micrococcales</taxon>
        <taxon>Micrococcaceae</taxon>
        <taxon>Arthrobacter</taxon>
    </lineage>
</organism>
<dbReference type="OrthoDB" id="9949867at2"/>
<evidence type="ECO:0000313" key="2">
    <source>
        <dbReference type="EMBL" id="TDF95599.1"/>
    </source>
</evidence>
<dbReference type="RefSeq" id="WP_133204330.1">
    <property type="nucleotide sequence ID" value="NZ_SMRU01000012.1"/>
</dbReference>
<evidence type="ECO:0000313" key="3">
    <source>
        <dbReference type="Proteomes" id="UP000295511"/>
    </source>
</evidence>
<protein>
    <submittedName>
        <fullName evidence="2">Uncharacterized protein</fullName>
    </submittedName>
</protein>
<gene>
    <name evidence="2" type="ORF">E1809_11270</name>
</gene>
<evidence type="ECO:0000256" key="1">
    <source>
        <dbReference type="SAM" id="Coils"/>
    </source>
</evidence>
<proteinExistence type="predicted"/>
<reference evidence="2 3" key="1">
    <citation type="submission" date="2019-03" db="EMBL/GenBank/DDBJ databases">
        <title>Whole genome sequence of Arthrobacter sp JH1-1.</title>
        <authorList>
            <person name="Trinh H.N."/>
        </authorList>
    </citation>
    <scope>NUCLEOTIDE SEQUENCE [LARGE SCALE GENOMIC DNA]</scope>
    <source>
        <strain evidence="2 3">JH1-1</strain>
    </source>
</reference>
<keyword evidence="3" id="KW-1185">Reference proteome</keyword>
<dbReference type="AlphaFoldDB" id="A0A4R5KJ93"/>
<comment type="caution">
    <text evidence="2">The sequence shown here is derived from an EMBL/GenBank/DDBJ whole genome shotgun (WGS) entry which is preliminary data.</text>
</comment>
<sequence>MTVMEKSGQEVRRERCITELRELCKGEGLEAETINGSPSDSPEMRRIFDYFEFDLKDAPRFIKLWMDSLPTDSVFTEAFFNALFADEGLNLTDRREKFLTKHGDISARTLMRYEIEGASIVVRHLEMAEDTLRREKEFQESEDAARDLDIATLRSRITDLETLVVQLLDEKMSHTPMRPDDMHKAWRNVKGRFDARGGVVRGE</sequence>
<feature type="coiled-coil region" evidence="1">
    <location>
        <begin position="122"/>
        <end position="170"/>
    </location>
</feature>
<keyword evidence="1" id="KW-0175">Coiled coil</keyword>
<dbReference type="EMBL" id="SMRU01000012">
    <property type="protein sequence ID" value="TDF95599.1"/>
    <property type="molecule type" value="Genomic_DNA"/>
</dbReference>
<name>A0A4R5KJ93_9MICC</name>
<accession>A0A4R5KJ93</accession>
<dbReference type="Proteomes" id="UP000295511">
    <property type="component" value="Unassembled WGS sequence"/>
</dbReference>